<protein>
    <recommendedName>
        <fullName evidence="1">Methyltransferase type 11 domain-containing protein</fullName>
    </recommendedName>
</protein>
<name>A0A1F6NM14_9BACT</name>
<proteinExistence type="predicted"/>
<comment type="caution">
    <text evidence="2">The sequence shown here is derived from an EMBL/GenBank/DDBJ whole genome shotgun (WGS) entry which is preliminary data.</text>
</comment>
<evidence type="ECO:0000313" key="3">
    <source>
        <dbReference type="Proteomes" id="UP000178349"/>
    </source>
</evidence>
<evidence type="ECO:0000313" key="2">
    <source>
        <dbReference type="EMBL" id="OGH84951.1"/>
    </source>
</evidence>
<sequence>MDKNLIFKNLIMKKIKSIVKSYLPFVQNVYSIFKNKSSVELNFWKNQIKLYQEWYDGKIPDLFGEKIPLAEQKVVLQNKKDSAILTWLKIHQEKKYLEDLVLTKNYFNGMKVLDIGSGPFPSAQVFENTELYCLDPLLPDYFRVGFPSHYFDHVKFVCSTSEDMPFENDFFDAVISVNAIDHVDDFLKTIQEIRRVLKKNGKLRMHIHYHKKTPAEPIELNDKIVSEAFVWCPNFKKISESKNKRGFTLDGADEMYTVWSN</sequence>
<dbReference type="CDD" id="cd02440">
    <property type="entry name" value="AdoMet_MTases"/>
    <property type="match status" value="1"/>
</dbReference>
<dbReference type="Gene3D" id="3.40.50.150">
    <property type="entry name" value="Vaccinia Virus protein VP39"/>
    <property type="match status" value="1"/>
</dbReference>
<dbReference type="Proteomes" id="UP000178349">
    <property type="component" value="Unassembled WGS sequence"/>
</dbReference>
<dbReference type="PANTHER" id="PTHR45036">
    <property type="entry name" value="METHYLTRANSFERASE LIKE 7B"/>
    <property type="match status" value="1"/>
</dbReference>
<reference evidence="2 3" key="1">
    <citation type="journal article" date="2016" name="Nat. Commun.">
        <title>Thousands of microbial genomes shed light on interconnected biogeochemical processes in an aquifer system.</title>
        <authorList>
            <person name="Anantharaman K."/>
            <person name="Brown C.T."/>
            <person name="Hug L.A."/>
            <person name="Sharon I."/>
            <person name="Castelle C.J."/>
            <person name="Probst A.J."/>
            <person name="Thomas B.C."/>
            <person name="Singh A."/>
            <person name="Wilkins M.J."/>
            <person name="Karaoz U."/>
            <person name="Brodie E.L."/>
            <person name="Williams K.H."/>
            <person name="Hubbard S.S."/>
            <person name="Banfield J.F."/>
        </authorList>
    </citation>
    <scope>NUCLEOTIDE SEQUENCE [LARGE SCALE GENOMIC DNA]</scope>
</reference>
<dbReference type="Pfam" id="PF08241">
    <property type="entry name" value="Methyltransf_11"/>
    <property type="match status" value="1"/>
</dbReference>
<dbReference type="InterPro" id="IPR052356">
    <property type="entry name" value="Thiol_S-MT"/>
</dbReference>
<dbReference type="InterPro" id="IPR013216">
    <property type="entry name" value="Methyltransf_11"/>
</dbReference>
<dbReference type="GO" id="GO:0008757">
    <property type="term" value="F:S-adenosylmethionine-dependent methyltransferase activity"/>
    <property type="evidence" value="ECO:0007669"/>
    <property type="project" value="InterPro"/>
</dbReference>
<dbReference type="InterPro" id="IPR029063">
    <property type="entry name" value="SAM-dependent_MTases_sf"/>
</dbReference>
<feature type="domain" description="Methyltransferase type 11" evidence="1">
    <location>
        <begin position="151"/>
        <end position="203"/>
    </location>
</feature>
<accession>A0A1F6NM14</accession>
<dbReference type="EMBL" id="MFQW01000054">
    <property type="protein sequence ID" value="OGH84951.1"/>
    <property type="molecule type" value="Genomic_DNA"/>
</dbReference>
<dbReference type="PANTHER" id="PTHR45036:SF1">
    <property type="entry name" value="METHYLTRANSFERASE LIKE 7A"/>
    <property type="match status" value="1"/>
</dbReference>
<dbReference type="SUPFAM" id="SSF53335">
    <property type="entry name" value="S-adenosyl-L-methionine-dependent methyltransferases"/>
    <property type="match status" value="1"/>
</dbReference>
<evidence type="ECO:0000259" key="1">
    <source>
        <dbReference type="Pfam" id="PF08241"/>
    </source>
</evidence>
<gene>
    <name evidence="2" type="ORF">A2493_01890</name>
</gene>
<dbReference type="AlphaFoldDB" id="A0A1F6NM14"/>
<organism evidence="2 3">
    <name type="scientific">Candidatus Magasanikbacteria bacterium RIFOXYC12_FULL_33_11</name>
    <dbReference type="NCBI Taxonomy" id="1798701"/>
    <lineage>
        <taxon>Bacteria</taxon>
        <taxon>Candidatus Magasanikiibacteriota</taxon>
    </lineage>
</organism>